<evidence type="ECO:0000313" key="3">
    <source>
        <dbReference type="Proteomes" id="UP000305546"/>
    </source>
</evidence>
<organism evidence="2 3">
    <name type="scientific">Amycolatopsis alkalitolerans</name>
    <dbReference type="NCBI Taxonomy" id="2547244"/>
    <lineage>
        <taxon>Bacteria</taxon>
        <taxon>Bacillati</taxon>
        <taxon>Actinomycetota</taxon>
        <taxon>Actinomycetes</taxon>
        <taxon>Pseudonocardiales</taxon>
        <taxon>Pseudonocardiaceae</taxon>
        <taxon>Amycolatopsis</taxon>
    </lineage>
</organism>
<feature type="region of interest" description="Disordered" evidence="1">
    <location>
        <begin position="1"/>
        <end position="20"/>
    </location>
</feature>
<keyword evidence="3" id="KW-1185">Reference proteome</keyword>
<dbReference type="Proteomes" id="UP000305546">
    <property type="component" value="Unassembled WGS sequence"/>
</dbReference>
<dbReference type="EMBL" id="VDFW01000010">
    <property type="protein sequence ID" value="TNC25709.1"/>
    <property type="molecule type" value="Genomic_DNA"/>
</dbReference>
<dbReference type="RefSeq" id="WP_139097094.1">
    <property type="nucleotide sequence ID" value="NZ_VDFW01000010.1"/>
</dbReference>
<accession>A0A5C4M1E8</accession>
<name>A0A5C4M1E8_9PSEU</name>
<proteinExistence type="predicted"/>
<evidence type="ECO:0000256" key="1">
    <source>
        <dbReference type="SAM" id="MobiDB-lite"/>
    </source>
</evidence>
<sequence length="82" mass="9243">MGLNLPRQGIIDRREPYQPSTQRIEVRNDDGELIEVLFEEIGGSYSEHHPGDPSRFRYPATRGWNCAPLAAGAGPCVWMGFR</sequence>
<protein>
    <submittedName>
        <fullName evidence="2">Uncharacterized protein</fullName>
    </submittedName>
</protein>
<evidence type="ECO:0000313" key="2">
    <source>
        <dbReference type="EMBL" id="TNC25709.1"/>
    </source>
</evidence>
<dbReference type="AlphaFoldDB" id="A0A5C4M1E8"/>
<comment type="caution">
    <text evidence="2">The sequence shown here is derived from an EMBL/GenBank/DDBJ whole genome shotgun (WGS) entry which is preliminary data.</text>
</comment>
<reference evidence="2 3" key="1">
    <citation type="submission" date="2019-06" db="EMBL/GenBank/DDBJ databases">
        <title>Amycolatopsis alkalitolerans sp. nov., isolated from Gastrodia elata Blume.</title>
        <authorList>
            <person name="Narsing Rao M.P."/>
            <person name="Li W.J."/>
        </authorList>
    </citation>
    <scope>NUCLEOTIDE SEQUENCE [LARGE SCALE GENOMIC DNA]</scope>
    <source>
        <strain evidence="2 3">SYSUP0005</strain>
    </source>
</reference>
<dbReference type="OrthoDB" id="9879152at2"/>
<gene>
    <name evidence="2" type="ORF">FG385_13735</name>
</gene>